<gene>
    <name evidence="1" type="ORF">CUS_5220</name>
</gene>
<keyword evidence="2" id="KW-1185">Reference proteome</keyword>
<name>E9SE64_RUMAL</name>
<accession>E9SE64</accession>
<dbReference type="AlphaFoldDB" id="E9SE64"/>
<comment type="caution">
    <text evidence="1">The sequence shown here is derived from an EMBL/GenBank/DDBJ whole genome shotgun (WGS) entry which is preliminary data.</text>
</comment>
<protein>
    <submittedName>
        <fullName evidence="1">Uncharacterized protein</fullName>
    </submittedName>
</protein>
<reference evidence="1 2" key="1">
    <citation type="submission" date="2011-02" db="EMBL/GenBank/DDBJ databases">
        <authorList>
            <person name="Nelson K.E."/>
            <person name="Sutton G."/>
            <person name="Torralba M."/>
            <person name="Durkin S."/>
            <person name="Harkins D."/>
            <person name="Montgomery R."/>
            <person name="Ziemer C."/>
            <person name="Klaassens E."/>
            <person name="Ocuiv P."/>
            <person name="Morrison M."/>
        </authorList>
    </citation>
    <scope>NUCLEOTIDE SEQUENCE [LARGE SCALE GENOMIC DNA]</scope>
    <source>
        <strain evidence="1 2">8</strain>
    </source>
</reference>
<dbReference type="EMBL" id="ADKM02000094">
    <property type="protein sequence ID" value="EGC02421.1"/>
    <property type="molecule type" value="Genomic_DNA"/>
</dbReference>
<sequence>MAENLAYRYHAPVTEIRFCHIIAPLKNGCVSLCAEGGGTDLAGGEK</sequence>
<evidence type="ECO:0000313" key="2">
    <source>
        <dbReference type="Proteomes" id="UP000004259"/>
    </source>
</evidence>
<proteinExistence type="predicted"/>
<evidence type="ECO:0000313" key="1">
    <source>
        <dbReference type="EMBL" id="EGC02421.1"/>
    </source>
</evidence>
<organism evidence="1 2">
    <name type="scientific">Ruminococcus albus 8</name>
    <dbReference type="NCBI Taxonomy" id="246199"/>
    <lineage>
        <taxon>Bacteria</taxon>
        <taxon>Bacillati</taxon>
        <taxon>Bacillota</taxon>
        <taxon>Clostridia</taxon>
        <taxon>Eubacteriales</taxon>
        <taxon>Oscillospiraceae</taxon>
        <taxon>Ruminococcus</taxon>
    </lineage>
</organism>
<dbReference type="Proteomes" id="UP000004259">
    <property type="component" value="Unassembled WGS sequence"/>
</dbReference>